<feature type="signal peptide" evidence="1">
    <location>
        <begin position="1"/>
        <end position="21"/>
    </location>
</feature>
<evidence type="ECO:0000259" key="2">
    <source>
        <dbReference type="Pfam" id="PF01551"/>
    </source>
</evidence>
<gene>
    <name evidence="3" type="ORF">BPA01_36640</name>
</gene>
<sequence length="332" mass="36093">MKKVSLLLGAYAMLLVGCGTATQYLGKPPTQAGTAQGAAEQSAAKPIKAEQLGQALLAGKAAAVYDQTSADFKQSISKTDFENTFQQLNATIKEWKHHSQLRLNGDNFYDTWLDQDGKFALTAVTDSKGTITTLLVKPLETFPATDNTLTKLSYQAPFKGDWYVFWGGQDVLSNYHYAIPTQRYAYDIIKIKDGYSYSGDATKNESYYAFGQEILAPQDGTVVHVVSDIPDNVPVGIMNDKQPAGNVVVIDHGNGEFSYLAHLKQGSAKVKVGDRVKKGDLLGLCGNSGNSSEPHLHYQVSDGKDLFLSKSIRVQWEGGLNPRQGETVKAGN</sequence>
<name>A0A4Y3PL54_BREPA</name>
<dbReference type="Proteomes" id="UP000316882">
    <property type="component" value="Unassembled WGS sequence"/>
</dbReference>
<dbReference type="InterPro" id="IPR050570">
    <property type="entry name" value="Cell_wall_metabolism_enzyme"/>
</dbReference>
<dbReference type="PROSITE" id="PS51257">
    <property type="entry name" value="PROKAR_LIPOPROTEIN"/>
    <property type="match status" value="1"/>
</dbReference>
<evidence type="ECO:0000313" key="4">
    <source>
        <dbReference type="Proteomes" id="UP000316882"/>
    </source>
</evidence>
<keyword evidence="1" id="KW-0732">Signal</keyword>
<dbReference type="PANTHER" id="PTHR21666">
    <property type="entry name" value="PEPTIDASE-RELATED"/>
    <property type="match status" value="1"/>
</dbReference>
<dbReference type="STRING" id="54914.AV540_20095"/>
<protein>
    <submittedName>
        <fullName evidence="3">Peptidase M23</fullName>
    </submittedName>
</protein>
<accession>A0A4Y3PL54</accession>
<comment type="caution">
    <text evidence="3">The sequence shown here is derived from an EMBL/GenBank/DDBJ whole genome shotgun (WGS) entry which is preliminary data.</text>
</comment>
<dbReference type="EMBL" id="BJMH01000019">
    <property type="protein sequence ID" value="GEB34084.1"/>
    <property type="molecule type" value="Genomic_DNA"/>
</dbReference>
<evidence type="ECO:0000256" key="1">
    <source>
        <dbReference type="SAM" id="SignalP"/>
    </source>
</evidence>
<dbReference type="GO" id="GO:0004222">
    <property type="term" value="F:metalloendopeptidase activity"/>
    <property type="evidence" value="ECO:0007669"/>
    <property type="project" value="TreeGrafter"/>
</dbReference>
<dbReference type="InterPro" id="IPR011055">
    <property type="entry name" value="Dup_hybrid_motif"/>
</dbReference>
<dbReference type="Gene3D" id="2.70.70.10">
    <property type="entry name" value="Glucose Permease (Domain IIA)"/>
    <property type="match status" value="1"/>
</dbReference>
<feature type="domain" description="M23ase beta-sheet core" evidence="2">
    <location>
        <begin position="211"/>
        <end position="302"/>
    </location>
</feature>
<feature type="chain" id="PRO_5039606373" evidence="1">
    <location>
        <begin position="22"/>
        <end position="332"/>
    </location>
</feature>
<dbReference type="PANTHER" id="PTHR21666:SF270">
    <property type="entry name" value="MUREIN HYDROLASE ACTIVATOR ENVC"/>
    <property type="match status" value="1"/>
</dbReference>
<dbReference type="SUPFAM" id="SSF51261">
    <property type="entry name" value="Duplicated hybrid motif"/>
    <property type="match status" value="1"/>
</dbReference>
<evidence type="ECO:0000313" key="3">
    <source>
        <dbReference type="EMBL" id="GEB34084.1"/>
    </source>
</evidence>
<dbReference type="RefSeq" id="WP_122964630.1">
    <property type="nucleotide sequence ID" value="NZ_BJMH01000019.1"/>
</dbReference>
<proteinExistence type="predicted"/>
<reference evidence="3 4" key="1">
    <citation type="submission" date="2019-06" db="EMBL/GenBank/DDBJ databases">
        <title>Whole genome shotgun sequence of Brevibacillus parabrevis NBRC 12334.</title>
        <authorList>
            <person name="Hosoyama A."/>
            <person name="Uohara A."/>
            <person name="Ohji S."/>
            <person name="Ichikawa N."/>
        </authorList>
    </citation>
    <scope>NUCLEOTIDE SEQUENCE [LARGE SCALE GENOMIC DNA]</scope>
    <source>
        <strain evidence="3 4">NBRC 12334</strain>
    </source>
</reference>
<dbReference type="InterPro" id="IPR016047">
    <property type="entry name" value="M23ase_b-sheet_dom"/>
</dbReference>
<keyword evidence="4" id="KW-1185">Reference proteome</keyword>
<dbReference type="AlphaFoldDB" id="A0A4Y3PL54"/>
<dbReference type="CDD" id="cd12797">
    <property type="entry name" value="M23_peptidase"/>
    <property type="match status" value="1"/>
</dbReference>
<dbReference type="Pfam" id="PF01551">
    <property type="entry name" value="Peptidase_M23"/>
    <property type="match status" value="1"/>
</dbReference>
<organism evidence="3 4">
    <name type="scientific">Brevibacillus parabrevis</name>
    <dbReference type="NCBI Taxonomy" id="54914"/>
    <lineage>
        <taxon>Bacteria</taxon>
        <taxon>Bacillati</taxon>
        <taxon>Bacillota</taxon>
        <taxon>Bacilli</taxon>
        <taxon>Bacillales</taxon>
        <taxon>Paenibacillaceae</taxon>
        <taxon>Brevibacillus</taxon>
    </lineage>
</organism>